<dbReference type="InterPro" id="IPR004841">
    <property type="entry name" value="AA-permease/SLC12A_dom"/>
</dbReference>
<evidence type="ECO:0000259" key="8">
    <source>
        <dbReference type="Pfam" id="PF03522"/>
    </source>
</evidence>
<evidence type="ECO:0000256" key="4">
    <source>
        <dbReference type="ARBA" id="ARBA00023136"/>
    </source>
</evidence>
<dbReference type="GO" id="GO:0015379">
    <property type="term" value="F:potassium:chloride symporter activity"/>
    <property type="evidence" value="ECO:0007669"/>
    <property type="project" value="TreeGrafter"/>
</dbReference>
<evidence type="ECO:0008006" key="11">
    <source>
        <dbReference type="Google" id="ProtNLM"/>
    </source>
</evidence>
<dbReference type="GO" id="GO:0016020">
    <property type="term" value="C:membrane"/>
    <property type="evidence" value="ECO:0007669"/>
    <property type="project" value="UniProtKB-SubCell"/>
</dbReference>
<feature type="transmembrane region" description="Helical" evidence="6">
    <location>
        <begin position="660"/>
        <end position="682"/>
    </location>
</feature>
<feature type="transmembrane region" description="Helical" evidence="6">
    <location>
        <begin position="412"/>
        <end position="440"/>
    </location>
</feature>
<feature type="compositionally biased region" description="Acidic residues" evidence="5">
    <location>
        <begin position="34"/>
        <end position="44"/>
    </location>
</feature>
<feature type="region of interest" description="Disordered" evidence="5">
    <location>
        <begin position="74"/>
        <end position="107"/>
    </location>
</feature>
<dbReference type="OrthoDB" id="2020542at2759"/>
<reference evidence="10" key="1">
    <citation type="submission" date="2011-02" db="EMBL/GenBank/DDBJ databases">
        <title>The Genome Sequence of Capsaspora owczarzaki ATCC 30864.</title>
        <authorList>
            <person name="Russ C."/>
            <person name="Cuomo C."/>
            <person name="Burger G."/>
            <person name="Gray M.W."/>
            <person name="Holland P.W.H."/>
            <person name="King N."/>
            <person name="Lang F.B.F."/>
            <person name="Roger A.J."/>
            <person name="Ruiz-Trillo I."/>
            <person name="Young S.K."/>
            <person name="Zeng Q."/>
            <person name="Gargeya S."/>
            <person name="Alvarado L."/>
            <person name="Berlin A."/>
            <person name="Chapman S.B."/>
            <person name="Chen Z."/>
            <person name="Freedman E."/>
            <person name="Gellesch M."/>
            <person name="Goldberg J."/>
            <person name="Griggs A."/>
            <person name="Gujja S."/>
            <person name="Heilman E."/>
            <person name="Heiman D."/>
            <person name="Howarth C."/>
            <person name="Mehta T."/>
            <person name="Neiman D."/>
            <person name="Pearson M."/>
            <person name="Roberts A."/>
            <person name="Saif S."/>
            <person name="Shea T."/>
            <person name="Shenoy N."/>
            <person name="Sisk P."/>
            <person name="Stolte C."/>
            <person name="Sykes S."/>
            <person name="White J."/>
            <person name="Yandava C."/>
            <person name="Haas B."/>
            <person name="Nusbaum C."/>
            <person name="Birren B."/>
        </authorList>
    </citation>
    <scope>NUCLEOTIDE SEQUENCE</scope>
    <source>
        <strain evidence="10">ATCC 30864</strain>
    </source>
</reference>
<feature type="transmembrane region" description="Helical" evidence="6">
    <location>
        <begin position="371"/>
        <end position="391"/>
    </location>
</feature>
<evidence type="ECO:0000313" key="10">
    <source>
        <dbReference type="Proteomes" id="UP000008743"/>
    </source>
</evidence>
<comment type="subcellular location">
    <subcellularLocation>
        <location evidence="1">Membrane</location>
        <topology evidence="1">Multi-pass membrane protein</topology>
    </subcellularLocation>
</comment>
<dbReference type="InParanoid" id="A0A0D2WI68"/>
<evidence type="ECO:0000313" key="9">
    <source>
        <dbReference type="EMBL" id="KJE89510.1"/>
    </source>
</evidence>
<dbReference type="Pfam" id="PF00324">
    <property type="entry name" value="AA_permease"/>
    <property type="match status" value="2"/>
</dbReference>
<dbReference type="GO" id="GO:0055064">
    <property type="term" value="P:chloride ion homeostasis"/>
    <property type="evidence" value="ECO:0007669"/>
    <property type="project" value="TreeGrafter"/>
</dbReference>
<evidence type="ECO:0000256" key="2">
    <source>
        <dbReference type="ARBA" id="ARBA00022692"/>
    </source>
</evidence>
<evidence type="ECO:0000256" key="6">
    <source>
        <dbReference type="SAM" id="Phobius"/>
    </source>
</evidence>
<evidence type="ECO:0000256" key="5">
    <source>
        <dbReference type="SAM" id="MobiDB-lite"/>
    </source>
</evidence>
<feature type="transmembrane region" description="Helical" evidence="6">
    <location>
        <begin position="137"/>
        <end position="156"/>
    </location>
</feature>
<accession>A0A0D2WI68</accession>
<feature type="region of interest" description="Disordered" evidence="5">
    <location>
        <begin position="1"/>
        <end position="44"/>
    </location>
</feature>
<feature type="transmembrane region" description="Helical" evidence="6">
    <location>
        <begin position="288"/>
        <end position="308"/>
    </location>
</feature>
<dbReference type="GO" id="GO:0055075">
    <property type="term" value="P:potassium ion homeostasis"/>
    <property type="evidence" value="ECO:0007669"/>
    <property type="project" value="TreeGrafter"/>
</dbReference>
<dbReference type="Pfam" id="PF03522">
    <property type="entry name" value="SLC12"/>
    <property type="match status" value="1"/>
</dbReference>
<keyword evidence="2 6" id="KW-0812">Transmembrane</keyword>
<dbReference type="PhylomeDB" id="A0A0D2WI68"/>
<dbReference type="AlphaFoldDB" id="A0A0D2WI68"/>
<dbReference type="Gene3D" id="1.20.1740.10">
    <property type="entry name" value="Amino acid/polyamine transporter I"/>
    <property type="match status" value="1"/>
</dbReference>
<keyword evidence="3 6" id="KW-1133">Transmembrane helix</keyword>
<feature type="compositionally biased region" description="Low complexity" evidence="5">
    <location>
        <begin position="74"/>
        <end position="95"/>
    </location>
</feature>
<dbReference type="InterPro" id="IPR018491">
    <property type="entry name" value="SLC12_C"/>
</dbReference>
<dbReference type="InterPro" id="IPR004842">
    <property type="entry name" value="SLC12A_fam"/>
</dbReference>
<organism evidence="9 10">
    <name type="scientific">Capsaspora owczarzaki (strain ATCC 30864)</name>
    <dbReference type="NCBI Taxonomy" id="595528"/>
    <lineage>
        <taxon>Eukaryota</taxon>
        <taxon>Filasterea</taxon>
        <taxon>Capsaspora</taxon>
    </lineage>
</organism>
<evidence type="ECO:0000256" key="1">
    <source>
        <dbReference type="ARBA" id="ARBA00004141"/>
    </source>
</evidence>
<dbReference type="PANTHER" id="PTHR11827:SF72">
    <property type="entry name" value="GH08340P"/>
    <property type="match status" value="1"/>
</dbReference>
<name>A0A0D2WI68_CAPO3</name>
<feature type="transmembrane region" description="Helical" evidence="6">
    <location>
        <begin position="259"/>
        <end position="281"/>
    </location>
</feature>
<feature type="transmembrane region" description="Helical" evidence="6">
    <location>
        <begin position="452"/>
        <end position="473"/>
    </location>
</feature>
<keyword evidence="10" id="KW-1185">Reference proteome</keyword>
<feature type="transmembrane region" description="Helical" evidence="6">
    <location>
        <begin position="218"/>
        <end position="239"/>
    </location>
</feature>
<feature type="transmembrane region" description="Helical" evidence="6">
    <location>
        <begin position="703"/>
        <end position="732"/>
    </location>
</feature>
<dbReference type="STRING" id="595528.A0A0D2WI68"/>
<dbReference type="Proteomes" id="UP000008743">
    <property type="component" value="Unassembled WGS sequence"/>
</dbReference>
<dbReference type="PANTHER" id="PTHR11827">
    <property type="entry name" value="SOLUTE CARRIER FAMILY 12, CATION COTRANSPORTERS"/>
    <property type="match status" value="1"/>
</dbReference>
<dbReference type="EMBL" id="KE346360">
    <property type="protein sequence ID" value="KJE89510.1"/>
    <property type="molecule type" value="Genomic_DNA"/>
</dbReference>
<feature type="domain" description="SLC12A transporter C-terminal" evidence="8">
    <location>
        <begin position="797"/>
        <end position="930"/>
    </location>
</feature>
<feature type="domain" description="Amino acid permease/ SLC12A" evidence="7">
    <location>
        <begin position="137"/>
        <end position="495"/>
    </location>
</feature>
<feature type="transmembrane region" description="Helical" evidence="6">
    <location>
        <begin position="163"/>
        <end position="181"/>
    </location>
</feature>
<protein>
    <recommendedName>
        <fullName evidence="11">Amino acid permease/ SLC12A domain-containing protein</fullName>
    </recommendedName>
</protein>
<evidence type="ECO:0000259" key="7">
    <source>
        <dbReference type="Pfam" id="PF00324"/>
    </source>
</evidence>
<dbReference type="eggNOG" id="KOG1288">
    <property type="taxonomic scope" value="Eukaryota"/>
</dbReference>
<gene>
    <name evidence="9" type="ORF">CAOG_000967</name>
</gene>
<feature type="transmembrane region" description="Helical" evidence="6">
    <location>
        <begin position="636"/>
        <end position="654"/>
    </location>
</feature>
<dbReference type="GO" id="GO:0006884">
    <property type="term" value="P:cell volume homeostasis"/>
    <property type="evidence" value="ECO:0007669"/>
    <property type="project" value="TreeGrafter"/>
</dbReference>
<feature type="transmembrane region" description="Helical" evidence="6">
    <location>
        <begin position="187"/>
        <end position="206"/>
    </location>
</feature>
<sequence>MQSQAAPAAASRMDGTLSEVQHHNHHHGAAAIEDRDDSEANDFTDDFMDSSASLLLPADHGAAGGATLRAQRRFSSVSSSSHGRRGTSAAAAADAQPPPSESYAIGGPLLSDRPHRNRWKAALGWIFSHKLSEWSGVYVPGTLAVFGPILFLRLAAAIASCGLYLVLAMILIIAVILAIAISATATIVSSGPVTFGGAYFLISRTLGPELGSTVGTMLFIVHILSAAFSVTGFTAIMSATIDDPSASGSGFANPEGFGYWMNFLVGSITILFALVVSLIGFRFYARVAVLLFLVKTASVLLVLGSLLFRPRFDTLPYVPIPNTTMTMLVGSLVGDDPVSPVTPEYLFTGPSRESLQTNLTPNFSDDSSSTAASMFLDAFGLLFSAFTGVLAGTNLSSEVVNPQRSIPRGMALASTTAVVTFISLAITIAACVTSLFTLSAGGLQVLLERLCVSQYIVFAGVTCSTVGASIFHLQGAARVLFRMCEDGVMPLVTRQVYRLLFAISPRSQLASASSFATSSSVSATGRESVVARRSQAYRMHRQRSPSSLRPSSAEMHSVLNMRLSTGSSQQNTPLLQSYDDVGLLHVQPDTPFVPSIQADTEQLQGVQENNLLGTNPLTDAVTDSSRPTAPPIFEKWYLVFCWFCVQCALFAGRLDVIAPIVTLLFLLLVAVLNAGVLILFALNMPNFRPRYRYHTKPVAAIGVLLPLATMFAIDITISLSMLAIATVVFVVFTITVPSQDWGDITQAVLFHQIRKYLLRITSKKAHDKYWRPSLLVVEVTTPAQQHPRHVVTQTVQLRKFANAIKKGGLLIISRVVLGEYLNSMSTRQQELDNLNAFIDDQKVKAFSIVVVAQSARTGLEHLLQSAGLGTMRPNLAVLHWPAAEQIAIFAGMIRDVLVTDLHFMLAKNFANFDFERAKRIAKKAEALQPSRLLQSSSSPSVEPAARFSNRAFRANEAQLNERRSPKMHIDVWTCCISTAATELHHGTRWAGYHDSFNLCLQLTHTLRMAASWGSTTRMRLVSVVLRDRELDAEYHRLQVFLDEIHFEADILVVSLENELKDSLPPSQPDEDYGRGSGVLDRVRSSTNFSSFSGIIIDSSATYLNCLTMLTLPPPPLLCGPEPPVTSDAGPQFTGFPDADPLDQSFLTSSQTDAAAEASYMRHLEQLTNGLGAVVMLNARSNVLTTVL</sequence>
<feature type="domain" description="Amino acid permease/ SLC12A" evidence="7">
    <location>
        <begin position="639"/>
        <end position="775"/>
    </location>
</feature>
<keyword evidence="4 6" id="KW-0472">Membrane</keyword>
<proteinExistence type="predicted"/>
<evidence type="ECO:0000256" key="3">
    <source>
        <dbReference type="ARBA" id="ARBA00022989"/>
    </source>
</evidence>